<dbReference type="OrthoDB" id="3263287at2759"/>
<comment type="cofactor">
    <cofactor evidence="2">
        <name>Mg(2+)</name>
        <dbReference type="ChEBI" id="CHEBI:18420"/>
    </cofactor>
</comment>
<dbReference type="FunFam" id="3.40.50.670:FF:000001">
    <property type="entry name" value="DNA topoisomerase 2"/>
    <property type="match status" value="1"/>
</dbReference>
<comment type="catalytic activity">
    <reaction evidence="1">
        <text>ATP-dependent breakage, passage and rejoining of double-stranded DNA.</text>
        <dbReference type="EC" id="5.6.2.2"/>
    </reaction>
</comment>
<dbReference type="GO" id="GO:0005634">
    <property type="term" value="C:nucleus"/>
    <property type="evidence" value="ECO:0007669"/>
    <property type="project" value="TreeGrafter"/>
</dbReference>
<keyword evidence="6" id="KW-0799">Topoisomerase</keyword>
<evidence type="ECO:0000256" key="6">
    <source>
        <dbReference type="ARBA" id="ARBA00023029"/>
    </source>
</evidence>
<dbReference type="GO" id="GO:0003918">
    <property type="term" value="F:DNA topoisomerase type II (double strand cut, ATP-hydrolyzing) activity"/>
    <property type="evidence" value="ECO:0007669"/>
    <property type="project" value="UniProtKB-EC"/>
</dbReference>
<dbReference type="InterPro" id="IPR013760">
    <property type="entry name" value="Topo_IIA-like_dom_sf"/>
</dbReference>
<evidence type="ECO:0000256" key="1">
    <source>
        <dbReference type="ARBA" id="ARBA00000185"/>
    </source>
</evidence>
<dbReference type="PANTHER" id="PTHR10169">
    <property type="entry name" value="DNA TOPOISOMERASE/GYRASE"/>
    <property type="match status" value="1"/>
</dbReference>
<evidence type="ECO:0000256" key="2">
    <source>
        <dbReference type="ARBA" id="ARBA00001946"/>
    </source>
</evidence>
<gene>
    <name evidence="9" type="ORF">C1645_741810</name>
</gene>
<evidence type="ECO:0000256" key="7">
    <source>
        <dbReference type="ARBA" id="ARBA00023125"/>
    </source>
</evidence>
<keyword evidence="10" id="KW-1185">Reference proteome</keyword>
<dbReference type="Gene3D" id="3.40.50.670">
    <property type="match status" value="1"/>
</dbReference>
<dbReference type="GO" id="GO:0005524">
    <property type="term" value="F:ATP binding"/>
    <property type="evidence" value="ECO:0007669"/>
    <property type="project" value="UniProtKB-KW"/>
</dbReference>
<accession>A0A397SMG5</accession>
<dbReference type="EC" id="5.6.2.2" evidence="3"/>
<dbReference type="InterPro" id="IPR050634">
    <property type="entry name" value="DNA_Topoisomerase_II"/>
</dbReference>
<proteinExistence type="predicted"/>
<dbReference type="AlphaFoldDB" id="A0A397SMG5"/>
<keyword evidence="8 9" id="KW-0413">Isomerase</keyword>
<keyword evidence="4" id="KW-0547">Nucleotide-binding</keyword>
<dbReference type="GO" id="GO:0000712">
    <property type="term" value="P:resolution of meiotic recombination intermediates"/>
    <property type="evidence" value="ECO:0007669"/>
    <property type="project" value="TreeGrafter"/>
</dbReference>
<organism evidence="9 10">
    <name type="scientific">Glomus cerebriforme</name>
    <dbReference type="NCBI Taxonomy" id="658196"/>
    <lineage>
        <taxon>Eukaryota</taxon>
        <taxon>Fungi</taxon>
        <taxon>Fungi incertae sedis</taxon>
        <taxon>Mucoromycota</taxon>
        <taxon>Glomeromycotina</taxon>
        <taxon>Glomeromycetes</taxon>
        <taxon>Glomerales</taxon>
        <taxon>Glomeraceae</taxon>
        <taxon>Glomus</taxon>
    </lineage>
</organism>
<dbReference type="PROSITE" id="PS00177">
    <property type="entry name" value="TOPOISOMERASE_II"/>
    <property type="match status" value="1"/>
</dbReference>
<dbReference type="InterPro" id="IPR018522">
    <property type="entry name" value="TopoIIA_CS"/>
</dbReference>
<dbReference type="Proteomes" id="UP000265703">
    <property type="component" value="Unassembled WGS sequence"/>
</dbReference>
<dbReference type="GO" id="GO:0003677">
    <property type="term" value="F:DNA binding"/>
    <property type="evidence" value="ECO:0007669"/>
    <property type="project" value="UniProtKB-KW"/>
</dbReference>
<dbReference type="SUPFAM" id="SSF56719">
    <property type="entry name" value="Type II DNA topoisomerase"/>
    <property type="match status" value="1"/>
</dbReference>
<dbReference type="PANTHER" id="PTHR10169:SF38">
    <property type="entry name" value="DNA TOPOISOMERASE 2"/>
    <property type="match status" value="1"/>
</dbReference>
<evidence type="ECO:0000256" key="3">
    <source>
        <dbReference type="ARBA" id="ARBA00012895"/>
    </source>
</evidence>
<dbReference type="InterPro" id="IPR013759">
    <property type="entry name" value="Topo_IIA_B_C"/>
</dbReference>
<evidence type="ECO:0000256" key="5">
    <source>
        <dbReference type="ARBA" id="ARBA00022840"/>
    </source>
</evidence>
<dbReference type="STRING" id="658196.A0A397SMG5"/>
<evidence type="ECO:0000313" key="10">
    <source>
        <dbReference type="Proteomes" id="UP000265703"/>
    </source>
</evidence>
<comment type="caution">
    <text evidence="9">The sequence shown here is derived from an EMBL/GenBank/DDBJ whole genome shotgun (WGS) entry which is preliminary data.</text>
</comment>
<keyword evidence="7" id="KW-0238">DNA-binding</keyword>
<dbReference type="GO" id="GO:0006265">
    <property type="term" value="P:DNA topological change"/>
    <property type="evidence" value="ECO:0007669"/>
    <property type="project" value="InterPro"/>
</dbReference>
<evidence type="ECO:0000256" key="4">
    <source>
        <dbReference type="ARBA" id="ARBA00022741"/>
    </source>
</evidence>
<protein>
    <recommendedName>
        <fullName evidence="3">DNA topoisomerase (ATP-hydrolyzing)</fullName>
        <ecNumber evidence="3">5.6.2.2</ecNumber>
    </recommendedName>
</protein>
<evidence type="ECO:0000313" key="9">
    <source>
        <dbReference type="EMBL" id="RIA85147.1"/>
    </source>
</evidence>
<keyword evidence="5" id="KW-0067">ATP-binding</keyword>
<sequence>MTFSRPYNDTIKVDIDNGKDITGIPMLDYANNSGIRNDKDCTLILTEGDSAKSLAVAGLSFRGFPLRGRLLNVPMPRIKIQHIKQILGLKQGNEYESTGELRYGHDHDGSRSCWKYIKE</sequence>
<reference evidence="9 10" key="1">
    <citation type="submission" date="2018-06" db="EMBL/GenBank/DDBJ databases">
        <title>Comparative genomics reveals the genomic features of Rhizophagus irregularis, R. cerebriforme, R. diaphanum and Gigaspora rosea, and their symbiotic lifestyle signature.</title>
        <authorList>
            <person name="Morin E."/>
            <person name="San Clemente H."/>
            <person name="Chen E.C.H."/>
            <person name="De La Providencia I."/>
            <person name="Hainaut M."/>
            <person name="Kuo A."/>
            <person name="Kohler A."/>
            <person name="Murat C."/>
            <person name="Tang N."/>
            <person name="Roy S."/>
            <person name="Loubradou J."/>
            <person name="Henrissat B."/>
            <person name="Grigoriev I.V."/>
            <person name="Corradi N."/>
            <person name="Roux C."/>
            <person name="Martin F.M."/>
        </authorList>
    </citation>
    <scope>NUCLEOTIDE SEQUENCE [LARGE SCALE GENOMIC DNA]</scope>
    <source>
        <strain evidence="9 10">DAOM 227022</strain>
    </source>
</reference>
<dbReference type="EMBL" id="QKYT01000444">
    <property type="protein sequence ID" value="RIA85147.1"/>
    <property type="molecule type" value="Genomic_DNA"/>
</dbReference>
<dbReference type="GO" id="GO:0000819">
    <property type="term" value="P:sister chromatid segregation"/>
    <property type="evidence" value="ECO:0007669"/>
    <property type="project" value="TreeGrafter"/>
</dbReference>
<evidence type="ECO:0000256" key="8">
    <source>
        <dbReference type="ARBA" id="ARBA00023235"/>
    </source>
</evidence>
<name>A0A397SMG5_9GLOM</name>